<comment type="caution">
    <text evidence="3">The sequence shown here is derived from an EMBL/GenBank/DDBJ whole genome shotgun (WGS) entry which is preliminary data.</text>
</comment>
<organism evidence="3 4">
    <name type="scientific">Petrolisthes manimaculis</name>
    <dbReference type="NCBI Taxonomy" id="1843537"/>
    <lineage>
        <taxon>Eukaryota</taxon>
        <taxon>Metazoa</taxon>
        <taxon>Ecdysozoa</taxon>
        <taxon>Arthropoda</taxon>
        <taxon>Crustacea</taxon>
        <taxon>Multicrustacea</taxon>
        <taxon>Malacostraca</taxon>
        <taxon>Eumalacostraca</taxon>
        <taxon>Eucarida</taxon>
        <taxon>Decapoda</taxon>
        <taxon>Pleocyemata</taxon>
        <taxon>Anomura</taxon>
        <taxon>Galatheoidea</taxon>
        <taxon>Porcellanidae</taxon>
        <taxon>Petrolisthes</taxon>
    </lineage>
</organism>
<dbReference type="Proteomes" id="UP001292094">
    <property type="component" value="Unassembled WGS sequence"/>
</dbReference>
<keyword evidence="4" id="KW-1185">Reference proteome</keyword>
<evidence type="ECO:0000313" key="3">
    <source>
        <dbReference type="EMBL" id="KAK4297340.1"/>
    </source>
</evidence>
<protein>
    <submittedName>
        <fullName evidence="3">Uncharacterized protein</fullName>
    </submittedName>
</protein>
<feature type="transmembrane region" description="Helical" evidence="2">
    <location>
        <begin position="65"/>
        <end position="85"/>
    </location>
</feature>
<reference evidence="3" key="1">
    <citation type="submission" date="2023-11" db="EMBL/GenBank/DDBJ databases">
        <title>Genome assemblies of two species of porcelain crab, Petrolisthes cinctipes and Petrolisthes manimaculis (Anomura: Porcellanidae).</title>
        <authorList>
            <person name="Angst P."/>
        </authorList>
    </citation>
    <scope>NUCLEOTIDE SEQUENCE</scope>
    <source>
        <strain evidence="3">PB745_02</strain>
        <tissue evidence="3">Gill</tissue>
    </source>
</reference>
<keyword evidence="2" id="KW-0812">Transmembrane</keyword>
<keyword evidence="2" id="KW-0472">Membrane</keyword>
<feature type="region of interest" description="Disordered" evidence="1">
    <location>
        <begin position="1"/>
        <end position="21"/>
    </location>
</feature>
<keyword evidence="2" id="KW-1133">Transmembrane helix</keyword>
<accession>A0AAE1NYF0</accession>
<sequence>MTEPIWTPENRPPQPFDQETSCTFPPGWSRPLLELPCGRGLALSPPHQLTHSLTADTTTPVIPTFLSECLLILYLCCYFLCYILATGRP</sequence>
<dbReference type="AlphaFoldDB" id="A0AAE1NYF0"/>
<gene>
    <name evidence="3" type="ORF">Pmani_030220</name>
</gene>
<evidence type="ECO:0000256" key="1">
    <source>
        <dbReference type="SAM" id="MobiDB-lite"/>
    </source>
</evidence>
<dbReference type="EMBL" id="JAWZYT010003655">
    <property type="protein sequence ID" value="KAK4297340.1"/>
    <property type="molecule type" value="Genomic_DNA"/>
</dbReference>
<evidence type="ECO:0000313" key="4">
    <source>
        <dbReference type="Proteomes" id="UP001292094"/>
    </source>
</evidence>
<name>A0AAE1NYF0_9EUCA</name>
<evidence type="ECO:0000256" key="2">
    <source>
        <dbReference type="SAM" id="Phobius"/>
    </source>
</evidence>
<proteinExistence type="predicted"/>